<name>A0AA97I378_9SPHN</name>
<sequence length="731" mass="81958">MMHRILRKGTALTSAILALAGFVASLSVEAVYQPAKASSDSSCYPDWSLANPGQICANNAIIAPGNDTRVNLFLLLSDRNIADDDLSSYPEPLWYQEFGEVYFNWRQIRRMGKQDSPQPDNPFWGSRCASFVGGTADFQAALEQAKKVSAADRATLSEARLSLYALCELQTGSSRRRWNDASGQPSPVFEPIGAKLSGRRAGEYLAYLNGAGAFYSGAFDEAKRSFSRLASAKDPWVKEASRYMLGRVPVNSAQANALDKWGYFNPEAANVADARASVTAFQSYLRDYPQGRYAASAKGLIRRGFWLAGDFDALAGLYGEWLLTAPNMDERRRAIEETDNMLLALDYRETEARGGDGYSPLLQAIHLLRLMRYREERLERSAITGKRDAFEGAQPLYEFVLANYDFYVARDYRSVLELIPDAARQPDFSYLEFSRQALRGQALAMLKDPNEGGFWRDMLGGSKARYQRAAVELGLASFYERNGQLDAVFAADSPITKPLIRKRLLAMVAGADTLRAIADNGERPKNERDLALFTLLYKQLSRGYYAAFARDVGRVGEDADKEIYGLWGMTYSETIPVGLFTKGRSSENIDCPQLKQIAQTLANRPRDYRARLCLGDFFRRNGFDDFSLSGPSHWRAHKDAADYPALGQSANLFPGEAKGRQAIYQDIIADRAAPAQWRSYALYRAIRCYAPANSNSCGGQAVPESQRKSWFQELKRRYPRSKWAKDLQYYW</sequence>
<proteinExistence type="predicted"/>
<feature type="chain" id="PRO_5041691507" description="Outer membrane assembly lipoprotein YfiO" evidence="1">
    <location>
        <begin position="31"/>
        <end position="731"/>
    </location>
</feature>
<feature type="signal peptide" evidence="1">
    <location>
        <begin position="1"/>
        <end position="30"/>
    </location>
</feature>
<gene>
    <name evidence="2" type="ORF">RB602_07190</name>
</gene>
<protein>
    <recommendedName>
        <fullName evidence="4">Outer membrane assembly lipoprotein YfiO</fullName>
    </recommendedName>
</protein>
<evidence type="ECO:0008006" key="4">
    <source>
        <dbReference type="Google" id="ProtNLM"/>
    </source>
</evidence>
<dbReference type="KEGG" id="acoa:RB602_07190"/>
<keyword evidence="3" id="KW-1185">Reference proteome</keyword>
<reference evidence="2 3" key="1">
    <citation type="submission" date="2023-10" db="EMBL/GenBank/DDBJ databases">
        <title>Complete genome sequence of a Sphingomonadaceae bacterium.</title>
        <authorList>
            <person name="Yan C."/>
        </authorList>
    </citation>
    <scope>NUCLEOTIDE SEQUENCE [LARGE SCALE GENOMIC DNA]</scope>
    <source>
        <strain evidence="2 3">SCSIO 66989</strain>
    </source>
</reference>
<organism evidence="2 3">
    <name type="scientific">Alterisphingorhabdus coralli</name>
    <dbReference type="NCBI Taxonomy" id="3071408"/>
    <lineage>
        <taxon>Bacteria</taxon>
        <taxon>Pseudomonadati</taxon>
        <taxon>Pseudomonadota</taxon>
        <taxon>Alphaproteobacteria</taxon>
        <taxon>Sphingomonadales</taxon>
        <taxon>Sphingomonadaceae</taxon>
        <taxon>Alterisphingorhabdus (ex Yan et al. 2024)</taxon>
    </lineage>
</organism>
<dbReference type="Proteomes" id="UP001302429">
    <property type="component" value="Chromosome"/>
</dbReference>
<dbReference type="InterPro" id="IPR011990">
    <property type="entry name" value="TPR-like_helical_dom_sf"/>
</dbReference>
<accession>A0AA97I378</accession>
<evidence type="ECO:0000313" key="3">
    <source>
        <dbReference type="Proteomes" id="UP001302429"/>
    </source>
</evidence>
<evidence type="ECO:0000313" key="2">
    <source>
        <dbReference type="EMBL" id="WOE76490.1"/>
    </source>
</evidence>
<dbReference type="RefSeq" id="WP_317084229.1">
    <property type="nucleotide sequence ID" value="NZ_CP136594.1"/>
</dbReference>
<dbReference type="Gene3D" id="1.25.40.10">
    <property type="entry name" value="Tetratricopeptide repeat domain"/>
    <property type="match status" value="1"/>
</dbReference>
<evidence type="ECO:0000256" key="1">
    <source>
        <dbReference type="SAM" id="SignalP"/>
    </source>
</evidence>
<keyword evidence="1" id="KW-0732">Signal</keyword>
<dbReference type="AlphaFoldDB" id="A0AA97I378"/>
<dbReference type="EMBL" id="CP136594">
    <property type="protein sequence ID" value="WOE76490.1"/>
    <property type="molecule type" value="Genomic_DNA"/>
</dbReference>